<sequence length="296" mass="32277">MDPPLVQDLVPSESTPCTFGGYNVQPSQSSSSAVAGPSRIRLEDLISEYDGALHSTPTSAYSSLAGSSSSLSTSNHTTVDAVIFQEAPYFGPYAQVDATDDIPEIAFCNAFSQPGLSSLSSVSSWQMKGFDASLYSGPCPDFSSDELEALGANSAPFHFGDALSAGSDECGAIFHTPAAFDRHLTVDHEIPNAKDVKHSALCAWPKCKSQKVMEVGSYHRHVLERHAMHWRCPFVDCPKRERETVDKKTGEKVMSYPRHTNLGTHIRDDHDPGDLLRIKALYGQSWKFAFACFHGQ</sequence>
<proteinExistence type="predicted"/>
<dbReference type="AlphaFoldDB" id="A0A9W8K1U4"/>
<accession>A0A9W8K1U4</accession>
<comment type="caution">
    <text evidence="1">The sequence shown here is derived from an EMBL/GenBank/DDBJ whole genome shotgun (WGS) entry which is preliminary data.</text>
</comment>
<organism evidence="1 2">
    <name type="scientific">Agrocybe chaxingu</name>
    <dbReference type="NCBI Taxonomy" id="84603"/>
    <lineage>
        <taxon>Eukaryota</taxon>
        <taxon>Fungi</taxon>
        <taxon>Dikarya</taxon>
        <taxon>Basidiomycota</taxon>
        <taxon>Agaricomycotina</taxon>
        <taxon>Agaricomycetes</taxon>
        <taxon>Agaricomycetidae</taxon>
        <taxon>Agaricales</taxon>
        <taxon>Agaricineae</taxon>
        <taxon>Strophariaceae</taxon>
        <taxon>Agrocybe</taxon>
    </lineage>
</organism>
<dbReference type="OrthoDB" id="10518011at2759"/>
<dbReference type="EMBL" id="JANKHO010000568">
    <property type="protein sequence ID" value="KAJ3508372.1"/>
    <property type="molecule type" value="Genomic_DNA"/>
</dbReference>
<name>A0A9W8K1U4_9AGAR</name>
<dbReference type="Proteomes" id="UP001148786">
    <property type="component" value="Unassembled WGS sequence"/>
</dbReference>
<protein>
    <submittedName>
        <fullName evidence="1">Uncharacterized protein</fullName>
    </submittedName>
</protein>
<gene>
    <name evidence="1" type="ORF">NLJ89_g5796</name>
</gene>
<evidence type="ECO:0000313" key="1">
    <source>
        <dbReference type="EMBL" id="KAJ3508372.1"/>
    </source>
</evidence>
<evidence type="ECO:0000313" key="2">
    <source>
        <dbReference type="Proteomes" id="UP001148786"/>
    </source>
</evidence>
<reference evidence="1" key="1">
    <citation type="submission" date="2022-07" db="EMBL/GenBank/DDBJ databases">
        <title>Genome Sequence of Agrocybe chaxingu.</title>
        <authorList>
            <person name="Buettner E."/>
        </authorList>
    </citation>
    <scope>NUCLEOTIDE SEQUENCE</scope>
    <source>
        <strain evidence="1">MP-N11</strain>
    </source>
</reference>
<keyword evidence="2" id="KW-1185">Reference proteome</keyword>